<evidence type="ECO:0000313" key="8">
    <source>
        <dbReference type="Proteomes" id="UP000028523"/>
    </source>
</evidence>
<feature type="transmembrane region" description="Helical" evidence="6">
    <location>
        <begin position="33"/>
        <end position="54"/>
    </location>
</feature>
<evidence type="ECO:0000256" key="4">
    <source>
        <dbReference type="ARBA" id="ARBA00022989"/>
    </source>
</evidence>
<dbReference type="GO" id="GO:0042910">
    <property type="term" value="F:xenobiotic transmembrane transporter activity"/>
    <property type="evidence" value="ECO:0007669"/>
    <property type="project" value="InterPro"/>
</dbReference>
<feature type="transmembrane region" description="Helical" evidence="6">
    <location>
        <begin position="155"/>
        <end position="177"/>
    </location>
</feature>
<sequence>MIKNNEGNNKFSDDSSKVNSAVKLFENTSIFKSLFKIVTLAIIVSLATGIYVFVDQILMVRIIPLNHYFSQSNVFGNEQFESIKKLIDEKSQMMESIPSLAVSSIVRTSVSLSSPLTLICTAISLLLGLGTSIAYSKDLGKKDYKKATLTWSNGFYNTLITSLITSAILIGLTFILIPVQANQTNAEKLIGDQYLSKWNQSEINTLQNFLNYTRNLSINWAVQYSLIIIGFNVFNNYIMLFISLLNSEGKNAIPTAFILISNVLNIALDFALLYLTTLGINAAAIATVISWIIGVAIFVSFIWWQNKKKLTLLEFKYLKIKEFRFDYKIILYIFAIGIASFFRNASTAVYSLIQQSIYGQITQPITGKEQTYYLTILGAVNPIYNLFFSAIIGVIRGARTVITYNYVRNEQQKVQKAYLISMAMAFVYAFIFFIIVSFILQNQFLWLFDIIPGHSNYNDALILLRVIMGQLLLFSFTISGMLYFQSTGKPIRSIISSIMYGTIIGIPGLFIASEIAKATNNMDIYIYSPLIIISISGLLVFTYSTYYVFKKPKIYIEY</sequence>
<dbReference type="Proteomes" id="UP000028523">
    <property type="component" value="Unassembled WGS sequence"/>
</dbReference>
<protein>
    <submittedName>
        <fullName evidence="7">Na+-driven multidrug efflux pump</fullName>
    </submittedName>
</protein>
<gene>
    <name evidence="7" type="primary">norM1</name>
    <name evidence="7" type="ORF">P271_446</name>
</gene>
<dbReference type="EMBL" id="AWQU01000076">
    <property type="protein sequence ID" value="KFB07599.1"/>
    <property type="molecule type" value="Genomic_DNA"/>
</dbReference>
<feature type="transmembrane region" description="Helical" evidence="6">
    <location>
        <begin position="417"/>
        <end position="440"/>
    </location>
</feature>
<evidence type="ECO:0000256" key="5">
    <source>
        <dbReference type="ARBA" id="ARBA00023136"/>
    </source>
</evidence>
<feature type="transmembrane region" description="Helical" evidence="6">
    <location>
        <begin position="524"/>
        <end position="549"/>
    </location>
</feature>
<evidence type="ECO:0000256" key="2">
    <source>
        <dbReference type="ARBA" id="ARBA00022475"/>
    </source>
</evidence>
<feature type="transmembrane region" description="Helical" evidence="6">
    <location>
        <begin position="491"/>
        <end position="512"/>
    </location>
</feature>
<evidence type="ECO:0000256" key="1">
    <source>
        <dbReference type="ARBA" id="ARBA00004651"/>
    </source>
</evidence>
<keyword evidence="4 6" id="KW-1133">Transmembrane helix</keyword>
<feature type="transmembrane region" description="Helical" evidence="6">
    <location>
        <begin position="325"/>
        <end position="342"/>
    </location>
</feature>
<name>A0A084U3R3_MALIO</name>
<keyword evidence="3 6" id="KW-0812">Transmembrane</keyword>
<keyword evidence="8" id="KW-1185">Reference proteome</keyword>
<dbReference type="InterPro" id="IPR051327">
    <property type="entry name" value="MATE_MepA_subfamily"/>
</dbReference>
<dbReference type="InterPro" id="IPR002528">
    <property type="entry name" value="MATE_fam"/>
</dbReference>
<keyword evidence="5 6" id="KW-0472">Membrane</keyword>
<accession>A0A084U3R3</accession>
<feature type="transmembrane region" description="Helical" evidence="6">
    <location>
        <begin position="372"/>
        <end position="396"/>
    </location>
</feature>
<dbReference type="AlphaFoldDB" id="A0A084U3R3"/>
<comment type="caution">
    <text evidence="7">The sequence shown here is derived from an EMBL/GenBank/DDBJ whole genome shotgun (WGS) entry which is preliminary data.</text>
</comment>
<dbReference type="Pfam" id="PF01554">
    <property type="entry name" value="MatE"/>
    <property type="match status" value="1"/>
</dbReference>
<dbReference type="PANTHER" id="PTHR43823:SF3">
    <property type="entry name" value="MULTIDRUG EXPORT PROTEIN MEPA"/>
    <property type="match status" value="1"/>
</dbReference>
<feature type="transmembrane region" description="Helical" evidence="6">
    <location>
        <begin position="257"/>
        <end position="276"/>
    </location>
</feature>
<comment type="subcellular location">
    <subcellularLocation>
        <location evidence="1">Cell membrane</location>
        <topology evidence="1">Multi-pass membrane protein</topology>
    </subcellularLocation>
</comment>
<reference evidence="7 8" key="1">
    <citation type="journal article" date="2014" name="PLoS ONE">
        <title>Reduction of Hydrogen Peroxide Accumulation and Toxicity by a Catalase from Mycoplasma iowae.</title>
        <authorList>
            <person name="Pritchard R.E."/>
            <person name="Prassinos A.J."/>
            <person name="Osborne J.D."/>
            <person name="Raviv Z."/>
            <person name="Balish M.F."/>
        </authorList>
    </citation>
    <scope>NUCLEOTIDE SEQUENCE [LARGE SCALE GENOMIC DNA]</scope>
    <source>
        <strain evidence="7 8">DK-CPA</strain>
    </source>
</reference>
<proteinExistence type="predicted"/>
<feature type="transmembrane region" description="Helical" evidence="6">
    <location>
        <begin position="282"/>
        <end position="304"/>
    </location>
</feature>
<organism evidence="7 8">
    <name type="scientific">Malacoplasma iowae DK-CPA</name>
    <dbReference type="NCBI Taxonomy" id="1394179"/>
    <lineage>
        <taxon>Bacteria</taxon>
        <taxon>Bacillati</taxon>
        <taxon>Mycoplasmatota</taxon>
        <taxon>Mycoplasmoidales</taxon>
        <taxon>Mycoplasmoidaceae</taxon>
        <taxon>Malacoplasma</taxon>
    </lineage>
</organism>
<dbReference type="GO" id="GO:0005886">
    <property type="term" value="C:plasma membrane"/>
    <property type="evidence" value="ECO:0007669"/>
    <property type="project" value="UniProtKB-SubCell"/>
</dbReference>
<feature type="transmembrane region" description="Helical" evidence="6">
    <location>
        <begin position="460"/>
        <end position="484"/>
    </location>
</feature>
<dbReference type="PANTHER" id="PTHR43823">
    <property type="entry name" value="SPORULATION PROTEIN YKVU"/>
    <property type="match status" value="1"/>
</dbReference>
<evidence type="ECO:0000256" key="3">
    <source>
        <dbReference type="ARBA" id="ARBA00022692"/>
    </source>
</evidence>
<evidence type="ECO:0000313" key="7">
    <source>
        <dbReference type="EMBL" id="KFB07599.1"/>
    </source>
</evidence>
<dbReference type="RefSeq" id="WP_036451911.1">
    <property type="nucleotide sequence ID" value="NZ_AWQU01000076.1"/>
</dbReference>
<keyword evidence="2" id="KW-1003">Cell membrane</keyword>
<dbReference type="GO" id="GO:0015297">
    <property type="term" value="F:antiporter activity"/>
    <property type="evidence" value="ECO:0007669"/>
    <property type="project" value="InterPro"/>
</dbReference>
<evidence type="ECO:0000256" key="6">
    <source>
        <dbReference type="SAM" id="Phobius"/>
    </source>
</evidence>
<feature type="transmembrane region" description="Helical" evidence="6">
    <location>
        <begin position="221"/>
        <end position="245"/>
    </location>
</feature>
<feature type="transmembrane region" description="Helical" evidence="6">
    <location>
        <begin position="116"/>
        <end position="135"/>
    </location>
</feature>